<comment type="catalytic activity">
    <reaction evidence="1">
        <text>5-hydroxyisourate + H2O = 5-hydroxy-2-oxo-4-ureido-2,5-dihydro-1H-imidazole-5-carboxylate + H(+)</text>
        <dbReference type="Rhea" id="RHEA:23736"/>
        <dbReference type="ChEBI" id="CHEBI:15377"/>
        <dbReference type="ChEBI" id="CHEBI:15378"/>
        <dbReference type="ChEBI" id="CHEBI:18072"/>
        <dbReference type="ChEBI" id="CHEBI:58639"/>
        <dbReference type="EC" id="3.5.2.17"/>
    </reaction>
</comment>
<dbReference type="STRING" id="190721.ACS15_4048"/>
<dbReference type="AlphaFoldDB" id="A0A192A2J5"/>
<dbReference type="GO" id="GO:0006144">
    <property type="term" value="P:purine nucleobase metabolic process"/>
    <property type="evidence" value="ECO:0007669"/>
    <property type="project" value="UniProtKB-KW"/>
</dbReference>
<accession>A0A192A2J5</accession>
<comment type="function">
    <text evidence="2">Catalyzes the hydrolysis of 5-hydroxyisourate (HIU) to 2-oxo-4-hydroxy-4-carboxy-5-ureidoimidazoline (OHCU).</text>
</comment>
<dbReference type="Gene3D" id="2.60.40.180">
    <property type="entry name" value="Transthyretin/hydroxyisourate hydrolase domain"/>
    <property type="match status" value="1"/>
</dbReference>
<gene>
    <name evidence="9" type="ORF">A9Y76_19120</name>
</gene>
<dbReference type="PANTHER" id="PTHR10395">
    <property type="entry name" value="URICASE AND TRANSTHYRETIN-RELATED"/>
    <property type="match status" value="1"/>
</dbReference>
<feature type="domain" description="Transthyretin/hydroxyisourate hydrolase" evidence="8">
    <location>
        <begin position="7"/>
        <end position="119"/>
    </location>
</feature>
<dbReference type="PANTHER" id="PTHR10395:SF7">
    <property type="entry name" value="5-HYDROXYISOURATE HYDROLASE"/>
    <property type="match status" value="1"/>
</dbReference>
<organism evidence="9 10">
    <name type="scientific">Ralstonia insidiosa</name>
    <dbReference type="NCBI Taxonomy" id="190721"/>
    <lineage>
        <taxon>Bacteria</taxon>
        <taxon>Pseudomonadati</taxon>
        <taxon>Pseudomonadota</taxon>
        <taxon>Betaproteobacteria</taxon>
        <taxon>Burkholderiales</taxon>
        <taxon>Burkholderiaceae</taxon>
        <taxon>Ralstonia</taxon>
    </lineage>
</organism>
<comment type="subunit">
    <text evidence="4">Homotetramer.</text>
</comment>
<protein>
    <recommendedName>
        <fullName evidence="5">hydroxyisourate hydrolase</fullName>
        <ecNumber evidence="5">3.5.2.17</ecNumber>
    </recommendedName>
</protein>
<evidence type="ECO:0000256" key="4">
    <source>
        <dbReference type="ARBA" id="ARBA00011881"/>
    </source>
</evidence>
<dbReference type="InterPro" id="IPR023416">
    <property type="entry name" value="Transthyretin/HIU_hydrolase_d"/>
</dbReference>
<dbReference type="InterPro" id="IPR036817">
    <property type="entry name" value="Transthyretin/HIU_hydrolase_sf"/>
</dbReference>
<evidence type="ECO:0000259" key="8">
    <source>
        <dbReference type="Pfam" id="PF00576"/>
    </source>
</evidence>
<sequence length="121" mass="13012">MTGMPGISIHVVDVSRGVVAQGLAVRIERLAGNERVLLAAGRIGPTGTLRELDALAAQCVAGVYEATFEVGDYYRQAGIALPATPFLETVPYRFGLDDVAQHYHLPFKMTPWGYSCFRGGA</sequence>
<name>A0A192A2J5_9RALS</name>
<dbReference type="Pfam" id="PF00576">
    <property type="entry name" value="Transthyretin"/>
    <property type="match status" value="1"/>
</dbReference>
<evidence type="ECO:0000256" key="2">
    <source>
        <dbReference type="ARBA" id="ARBA00002704"/>
    </source>
</evidence>
<keyword evidence="10" id="KW-1185">Reference proteome</keyword>
<keyword evidence="7 9" id="KW-0378">Hydrolase</keyword>
<keyword evidence="6" id="KW-0659">Purine metabolism</keyword>
<evidence type="ECO:0000256" key="7">
    <source>
        <dbReference type="ARBA" id="ARBA00022801"/>
    </source>
</evidence>
<evidence type="ECO:0000256" key="1">
    <source>
        <dbReference type="ARBA" id="ARBA00001043"/>
    </source>
</evidence>
<evidence type="ECO:0000256" key="6">
    <source>
        <dbReference type="ARBA" id="ARBA00022631"/>
    </source>
</evidence>
<reference evidence="10" key="1">
    <citation type="submission" date="2016-06" db="EMBL/GenBank/DDBJ databases">
        <authorList>
            <person name="Xu Y."/>
            <person name="Nagy A."/>
            <person name="Yan X."/>
            <person name="Kim S.W."/>
            <person name="Haley B."/>
            <person name="Liu N.T."/>
            <person name="Nou X."/>
        </authorList>
    </citation>
    <scope>NUCLEOTIDE SEQUENCE [LARGE SCALE GENOMIC DNA]</scope>
    <source>
        <strain evidence="10">ATCC 49129</strain>
    </source>
</reference>
<dbReference type="EMBL" id="CP016023">
    <property type="protein sequence ID" value="ANJ74695.1"/>
    <property type="molecule type" value="Genomic_DNA"/>
</dbReference>
<dbReference type="CDD" id="cd05822">
    <property type="entry name" value="TLP_HIUase"/>
    <property type="match status" value="1"/>
</dbReference>
<evidence type="ECO:0000256" key="3">
    <source>
        <dbReference type="ARBA" id="ARBA00009850"/>
    </source>
</evidence>
<dbReference type="GO" id="GO:0033971">
    <property type="term" value="F:hydroxyisourate hydrolase activity"/>
    <property type="evidence" value="ECO:0007669"/>
    <property type="project" value="UniProtKB-EC"/>
</dbReference>
<comment type="similarity">
    <text evidence="3">Belongs to the transthyretin family. 5-hydroxyisourate hydrolase subfamily.</text>
</comment>
<dbReference type="Proteomes" id="UP000078572">
    <property type="component" value="Chromosome 2"/>
</dbReference>
<dbReference type="EC" id="3.5.2.17" evidence="5"/>
<evidence type="ECO:0000313" key="9">
    <source>
        <dbReference type="EMBL" id="ANJ74695.1"/>
    </source>
</evidence>
<dbReference type="InterPro" id="IPR014306">
    <property type="entry name" value="Hydroxyisourate_hydrolase"/>
</dbReference>
<proteinExistence type="inferred from homology"/>
<evidence type="ECO:0000256" key="5">
    <source>
        <dbReference type="ARBA" id="ARBA00012609"/>
    </source>
</evidence>
<dbReference type="SUPFAM" id="SSF49472">
    <property type="entry name" value="Transthyretin (synonym: prealbumin)"/>
    <property type="match status" value="1"/>
</dbReference>
<evidence type="ECO:0000313" key="10">
    <source>
        <dbReference type="Proteomes" id="UP000078572"/>
    </source>
</evidence>